<gene>
    <name evidence="3" type="ORF">AVDCRST_MAG01-01-5102</name>
</gene>
<feature type="non-terminal residue" evidence="3">
    <location>
        <position position="290"/>
    </location>
</feature>
<dbReference type="InterPro" id="IPR005182">
    <property type="entry name" value="YdbS-like_PH"/>
</dbReference>
<dbReference type="AlphaFoldDB" id="A0A6J4R4B5"/>
<keyword evidence="1" id="KW-1133">Transmembrane helix</keyword>
<organism evidence="3">
    <name type="scientific">uncultured Rubrobacteraceae bacterium</name>
    <dbReference type="NCBI Taxonomy" id="349277"/>
    <lineage>
        <taxon>Bacteria</taxon>
        <taxon>Bacillati</taxon>
        <taxon>Actinomycetota</taxon>
        <taxon>Rubrobacteria</taxon>
        <taxon>Rubrobacterales</taxon>
        <taxon>Rubrobacteraceae</taxon>
        <taxon>environmental samples</taxon>
    </lineage>
</organism>
<dbReference type="EMBL" id="CADCUW010000668">
    <property type="protein sequence ID" value="CAA9455222.1"/>
    <property type="molecule type" value="Genomic_DNA"/>
</dbReference>
<feature type="transmembrane region" description="Helical" evidence="1">
    <location>
        <begin position="223"/>
        <end position="249"/>
    </location>
</feature>
<evidence type="ECO:0000313" key="3">
    <source>
        <dbReference type="EMBL" id="CAA9455222.1"/>
    </source>
</evidence>
<protein>
    <recommendedName>
        <fullName evidence="2">YdbS-like PH domain-containing protein</fullName>
    </recommendedName>
</protein>
<dbReference type="PANTHER" id="PTHR34473">
    <property type="entry name" value="UPF0699 TRANSMEMBRANE PROTEIN YDBS"/>
    <property type="match status" value="1"/>
</dbReference>
<evidence type="ECO:0000259" key="2">
    <source>
        <dbReference type="Pfam" id="PF03703"/>
    </source>
</evidence>
<proteinExistence type="predicted"/>
<feature type="domain" description="YdbS-like PH" evidence="2">
    <location>
        <begin position="71"/>
        <end position="150"/>
    </location>
</feature>
<feature type="transmembrane region" description="Helical" evidence="1">
    <location>
        <begin position="47"/>
        <end position="69"/>
    </location>
</feature>
<evidence type="ECO:0000256" key="1">
    <source>
        <dbReference type="SAM" id="Phobius"/>
    </source>
</evidence>
<reference evidence="3" key="1">
    <citation type="submission" date="2020-02" db="EMBL/GenBank/DDBJ databases">
        <authorList>
            <person name="Meier V. D."/>
        </authorList>
    </citation>
    <scope>NUCLEOTIDE SEQUENCE</scope>
    <source>
        <strain evidence="3">AVDCRST_MAG01</strain>
    </source>
</reference>
<feature type="domain" description="YdbS-like PH" evidence="2">
    <location>
        <begin position="253"/>
        <end position="290"/>
    </location>
</feature>
<feature type="transmembrane region" description="Helical" evidence="1">
    <location>
        <begin position="179"/>
        <end position="203"/>
    </location>
</feature>
<keyword evidence="1" id="KW-0472">Membrane</keyword>
<dbReference type="Pfam" id="PF03703">
    <property type="entry name" value="bPH_2"/>
    <property type="match status" value="2"/>
</dbReference>
<sequence length="290" mass="30921">MNSEPGPLLRLHPAAMVIGALGTIRRSISATVIPGLVFLFSQGLSPWTIALVLAGLALVAVLAAVWGFLSWRATSYGVVGGSFRLRQGVFQKSERTIPLEHVQSVDTVQGIVQRAFGVYEVRVETAGGGASEPDASLPALGRGATEELRRGIEGARREPVGAEEASGPEVLRRLSTRDLLIAGATSGQIGVALSLLAVGSQVFDEFLSEAFFRNLVDSLAPNALVLALILVPVVALFAWLLAIAGTVLAHFGFTLSREGDFLYIKRGLLERREATIPLRRIQAVRISEGF</sequence>
<name>A0A6J4R4B5_9ACTN</name>
<keyword evidence="1" id="KW-0812">Transmembrane</keyword>
<accession>A0A6J4R4B5</accession>
<dbReference type="PANTHER" id="PTHR34473:SF2">
    <property type="entry name" value="UPF0699 TRANSMEMBRANE PROTEIN YDBT"/>
    <property type="match status" value="1"/>
</dbReference>